<name>A0A1I7WC73_HETBA</name>
<dbReference type="PANTHER" id="PTHR12771:SF2">
    <property type="entry name" value="ELMO DOMAIN-CONTAINING PROTEIN 3"/>
    <property type="match status" value="1"/>
</dbReference>
<evidence type="ECO:0000259" key="2">
    <source>
        <dbReference type="PROSITE" id="PS51335"/>
    </source>
</evidence>
<organism evidence="3 4">
    <name type="scientific">Heterorhabditis bacteriophora</name>
    <name type="common">Entomopathogenic nematode worm</name>
    <dbReference type="NCBI Taxonomy" id="37862"/>
    <lineage>
        <taxon>Eukaryota</taxon>
        <taxon>Metazoa</taxon>
        <taxon>Ecdysozoa</taxon>
        <taxon>Nematoda</taxon>
        <taxon>Chromadorea</taxon>
        <taxon>Rhabditida</taxon>
        <taxon>Rhabditina</taxon>
        <taxon>Rhabditomorpha</taxon>
        <taxon>Strongyloidea</taxon>
        <taxon>Heterorhabditidae</taxon>
        <taxon>Heterorhabditis</taxon>
    </lineage>
</organism>
<dbReference type="Proteomes" id="UP000095283">
    <property type="component" value="Unplaced"/>
</dbReference>
<dbReference type="InterPro" id="IPR006816">
    <property type="entry name" value="ELMO_dom"/>
</dbReference>
<sequence length="305" mass="35555">MTSEEEKWRDERTKVLDQWCEIELKFRDAPPEVRNGTSTEEETMEEKQPDWTEVHYEYNDPLVERIINECYDQEKALMLSSLPRRESNTLNGFVRRCICRPQQLPDCDPIKSEKILLLALTIVPYNDNSLDHWSLLFEFYRSVAAHALEDSALASECPRRGSHWQICIDNPFIKYWNSSADPTTDLRGTGLFGLIQLYSLTHNMQDNLMKTMIQLSRDEPHDFPFAVVGINITSLLVSKLKTEDMDELSSSVGGLLRAMNILYRGCFVDYCKQWKENNCTIKDFQNVFNSQHLMNLVYFIELTTI</sequence>
<proteinExistence type="predicted"/>
<dbReference type="PANTHER" id="PTHR12771">
    <property type="entry name" value="ENGULFMENT AND CELL MOTILITY"/>
    <property type="match status" value="1"/>
</dbReference>
<dbReference type="AlphaFoldDB" id="A0A1I7WC73"/>
<dbReference type="Pfam" id="PF04727">
    <property type="entry name" value="ELMO_CED12"/>
    <property type="match status" value="1"/>
</dbReference>
<feature type="domain" description="ELMO" evidence="2">
    <location>
        <begin position="131"/>
        <end position="299"/>
    </location>
</feature>
<dbReference type="WBParaSite" id="Hba_02310">
    <property type="protein sequence ID" value="Hba_02310"/>
    <property type="gene ID" value="Hba_02310"/>
</dbReference>
<protein>
    <submittedName>
        <fullName evidence="4">ELMO domain-containing protein</fullName>
    </submittedName>
</protein>
<feature type="region of interest" description="Disordered" evidence="1">
    <location>
        <begin position="30"/>
        <end position="49"/>
    </location>
</feature>
<evidence type="ECO:0000313" key="4">
    <source>
        <dbReference type="WBParaSite" id="Hba_02310"/>
    </source>
</evidence>
<dbReference type="InterPro" id="IPR050868">
    <property type="entry name" value="ELMO_domain-containing"/>
</dbReference>
<evidence type="ECO:0000313" key="3">
    <source>
        <dbReference type="Proteomes" id="UP000095283"/>
    </source>
</evidence>
<evidence type="ECO:0000256" key="1">
    <source>
        <dbReference type="SAM" id="MobiDB-lite"/>
    </source>
</evidence>
<keyword evidence="3" id="KW-1185">Reference proteome</keyword>
<accession>A0A1I7WC73</accession>
<reference evidence="4" key="1">
    <citation type="submission" date="2016-11" db="UniProtKB">
        <authorList>
            <consortium name="WormBaseParasite"/>
        </authorList>
    </citation>
    <scope>IDENTIFICATION</scope>
</reference>
<dbReference type="PROSITE" id="PS51335">
    <property type="entry name" value="ELMO"/>
    <property type="match status" value="1"/>
</dbReference>